<evidence type="ECO:0000313" key="4">
    <source>
        <dbReference type="Proteomes" id="UP000007076"/>
    </source>
</evidence>
<evidence type="ECO:0000313" key="3">
    <source>
        <dbReference type="EMBL" id="BAJ27621.1"/>
    </source>
</evidence>
<dbReference type="Gene3D" id="2.120.10.70">
    <property type="entry name" value="Fucose-specific lectin"/>
    <property type="match status" value="1"/>
</dbReference>
<dbReference type="InterPro" id="IPR058502">
    <property type="entry name" value="PLL-like_beta-prop"/>
</dbReference>
<name>E4N8U0_KITSK</name>
<feature type="domain" description="PLL-like beta propeller" evidence="2">
    <location>
        <begin position="373"/>
        <end position="689"/>
    </location>
</feature>
<dbReference type="eggNOG" id="COG2120">
    <property type="taxonomic scope" value="Bacteria"/>
</dbReference>
<dbReference type="SUPFAM" id="SSF102588">
    <property type="entry name" value="LmbE-like"/>
    <property type="match status" value="1"/>
</dbReference>
<keyword evidence="4" id="KW-1185">Reference proteome</keyword>
<proteinExistence type="predicted"/>
<accession>E4N8U0</accession>
<dbReference type="EMBL" id="AP010968">
    <property type="protein sequence ID" value="BAJ27621.1"/>
    <property type="molecule type" value="Genomic_DNA"/>
</dbReference>
<feature type="chain" id="PRO_5003186776" description="PLL-like beta propeller domain-containing protein" evidence="1">
    <location>
        <begin position="29"/>
        <end position="692"/>
    </location>
</feature>
<organism evidence="3 4">
    <name type="scientific">Kitasatospora setae (strain ATCC 33774 / DSM 43861 / JCM 3304 / KCC A-0304 / NBRC 14216 / KM-6054)</name>
    <name type="common">Streptomyces setae</name>
    <dbReference type="NCBI Taxonomy" id="452652"/>
    <lineage>
        <taxon>Bacteria</taxon>
        <taxon>Bacillati</taxon>
        <taxon>Actinomycetota</taxon>
        <taxon>Actinomycetes</taxon>
        <taxon>Kitasatosporales</taxon>
        <taxon>Streptomycetaceae</taxon>
        <taxon>Kitasatospora</taxon>
    </lineage>
</organism>
<evidence type="ECO:0000256" key="1">
    <source>
        <dbReference type="SAM" id="SignalP"/>
    </source>
</evidence>
<dbReference type="AlphaFoldDB" id="E4N8U0"/>
<dbReference type="RefSeq" id="WP_014134939.1">
    <property type="nucleotide sequence ID" value="NC_016109.1"/>
</dbReference>
<sequence length="692" mass="73057">MKRRRAAVALLTALITTVSGWSAQTARAGQNDAASIVQIVAHEDDDLLFMNPDVRNSIATGTAPVSTIYLTAGEANESDPVAYAGERQLGIRLAYAQMAQVPCGADGDCWGAEELAISGHVVEHFWLQGSSAPVHLFFLDLPDGGDNTPPVRAQTLRSLWNDPNLVADTLDLVGSASWPQRYDKGDVQAVLGGLLAAVEATLVRVQDPAPDQRLLSGYTGDMPEHDSPDHITAAWFADAAVAQYAASTSRRVVLEHYRDYNISESPANLSSAETAEKTGIFDTYKAHDVSVQGEWAQSPTCKISGPAIYRCYPSRQWLRTPRTTQSVIADGTGALHAFVVESGKLFEWAENGSKVWQGPYAHGNPGGPLAAGIAVGRDQDGRIEVFGQRADTGEIVSRYQSGGGWNWISLGSPYPITPNTSPPQNSSLQLSAPAVAPNGDGRLQIFVRNGGGGISTKWQAAPNGGWSGWADMGGSNIQGTPAAMTNRDGRIELFAWSAWNTSGSEWSAANGHSTVLHWFQTAPNQPFTSNPYFPQVTPNSDLAVGMDLDGRLELLYRQLDSWDPAASTAKSYTMSLNQTSSNGVWSATSGALGGGPDQGGTGTPAVVTTGDGRILAAVRNRGGGVSVSRQGAANSPFGGWTDLGGTIVGVPAGGVDRDGRADLVVIGTNGRLYDNRQRADGSFGGWTPMGSS</sequence>
<feature type="signal peptide" evidence="1">
    <location>
        <begin position="1"/>
        <end position="28"/>
    </location>
</feature>
<keyword evidence="1" id="KW-0732">Signal</keyword>
<reference evidence="3 4" key="1">
    <citation type="journal article" date="2010" name="DNA Res.">
        <title>Genome sequence of Kitasatospora setae NBRC 14216T: an evolutionary snapshot of the family Streptomycetaceae.</title>
        <authorList>
            <person name="Ichikawa N."/>
            <person name="Oguchi A."/>
            <person name="Ikeda H."/>
            <person name="Ishikawa J."/>
            <person name="Kitani S."/>
            <person name="Watanabe Y."/>
            <person name="Nakamura S."/>
            <person name="Katano Y."/>
            <person name="Kishi E."/>
            <person name="Sasagawa M."/>
            <person name="Ankai A."/>
            <person name="Fukui S."/>
            <person name="Hashimoto Y."/>
            <person name="Kamata S."/>
            <person name="Otoguro M."/>
            <person name="Tanikawa S."/>
            <person name="Nihira T."/>
            <person name="Horinouchi S."/>
            <person name="Ohnishi Y."/>
            <person name="Hayakawa M."/>
            <person name="Kuzuyama T."/>
            <person name="Arisawa A."/>
            <person name="Nomoto F."/>
            <person name="Miura H."/>
            <person name="Takahashi Y."/>
            <person name="Fujita N."/>
        </authorList>
    </citation>
    <scope>NUCLEOTIDE SEQUENCE [LARGE SCALE GENOMIC DNA]</scope>
    <source>
        <strain evidence="4">ATCC 33774 / DSM 43861 / JCM 3304 / KCC A-0304 / NBRC 14216 / KM-6054</strain>
    </source>
</reference>
<dbReference type="SUPFAM" id="SSF89372">
    <property type="entry name" value="Fucose-specific lectin"/>
    <property type="match status" value="2"/>
</dbReference>
<dbReference type="STRING" id="452652.KSE_17960"/>
<dbReference type="PATRIC" id="fig|452652.3.peg.1803"/>
<dbReference type="Pfam" id="PF26607">
    <property type="entry name" value="DUF8189"/>
    <property type="match status" value="1"/>
</dbReference>
<dbReference type="InterPro" id="IPR024078">
    <property type="entry name" value="LmbE-like_dom_sf"/>
</dbReference>
<dbReference type="Proteomes" id="UP000007076">
    <property type="component" value="Chromosome"/>
</dbReference>
<gene>
    <name evidence="3" type="ordered locus">KSE_17960</name>
</gene>
<dbReference type="HOGENOM" id="CLU_020070_0_0_11"/>
<dbReference type="Gene3D" id="3.40.50.10320">
    <property type="entry name" value="LmbE-like"/>
    <property type="match status" value="1"/>
</dbReference>
<dbReference type="KEGG" id="ksk:KSE_17960"/>
<evidence type="ECO:0000259" key="2">
    <source>
        <dbReference type="Pfam" id="PF26607"/>
    </source>
</evidence>
<protein>
    <recommendedName>
        <fullName evidence="2">PLL-like beta propeller domain-containing protein</fullName>
    </recommendedName>
</protein>